<dbReference type="Gene3D" id="3.30.565.10">
    <property type="entry name" value="Histidine kinase-like ATPase, C-terminal domain"/>
    <property type="match status" value="1"/>
</dbReference>
<keyword evidence="1" id="KW-0808">Transferase</keyword>
<evidence type="ECO:0000259" key="5">
    <source>
        <dbReference type="PROSITE" id="PS50109"/>
    </source>
</evidence>
<dbReference type="Proteomes" id="UP000253507">
    <property type="component" value="Unassembled WGS sequence"/>
</dbReference>
<dbReference type="InterPro" id="IPR036890">
    <property type="entry name" value="HATPase_C_sf"/>
</dbReference>
<dbReference type="PIRSF" id="PIRSF037434">
    <property type="entry name" value="STHK_ChrS"/>
    <property type="match status" value="1"/>
</dbReference>
<feature type="domain" description="Histidine kinase" evidence="5">
    <location>
        <begin position="337"/>
        <end position="430"/>
    </location>
</feature>
<dbReference type="GO" id="GO:0016020">
    <property type="term" value="C:membrane"/>
    <property type="evidence" value="ECO:0007669"/>
    <property type="project" value="InterPro"/>
</dbReference>
<feature type="transmembrane region" description="Helical" evidence="4">
    <location>
        <begin position="156"/>
        <end position="176"/>
    </location>
</feature>
<keyword evidence="3" id="KW-0902">Two-component regulatory system</keyword>
<dbReference type="SUPFAM" id="SSF55874">
    <property type="entry name" value="ATPase domain of HSP90 chaperone/DNA topoisomerase II/histidine kinase"/>
    <property type="match status" value="1"/>
</dbReference>
<feature type="transmembrane region" description="Helical" evidence="4">
    <location>
        <begin position="30"/>
        <end position="48"/>
    </location>
</feature>
<dbReference type="EMBL" id="QOIM01000022">
    <property type="protein sequence ID" value="RCG23843.1"/>
    <property type="molecule type" value="Genomic_DNA"/>
</dbReference>
<comment type="caution">
    <text evidence="6">The sequence shown here is derived from an EMBL/GenBank/DDBJ whole genome shotgun (WGS) entry which is preliminary data.</text>
</comment>
<evidence type="ECO:0000256" key="1">
    <source>
        <dbReference type="ARBA" id="ARBA00022679"/>
    </source>
</evidence>
<dbReference type="InterPro" id="IPR005467">
    <property type="entry name" value="His_kinase_dom"/>
</dbReference>
<evidence type="ECO:0000256" key="4">
    <source>
        <dbReference type="SAM" id="Phobius"/>
    </source>
</evidence>
<dbReference type="InterPro" id="IPR017205">
    <property type="entry name" value="Sig_transdc_His_kinase_ChrS"/>
</dbReference>
<evidence type="ECO:0000313" key="7">
    <source>
        <dbReference type="Proteomes" id="UP000253507"/>
    </source>
</evidence>
<dbReference type="OrthoDB" id="227596at2"/>
<dbReference type="SMART" id="SM00387">
    <property type="entry name" value="HATPase_c"/>
    <property type="match status" value="1"/>
</dbReference>
<dbReference type="PROSITE" id="PS50109">
    <property type="entry name" value="HIS_KIN"/>
    <property type="match status" value="1"/>
</dbReference>
<keyword evidence="4" id="KW-0472">Membrane</keyword>
<name>A0A367F0I5_9ACTN</name>
<dbReference type="Pfam" id="PF02518">
    <property type="entry name" value="HATPase_c"/>
    <property type="match status" value="1"/>
</dbReference>
<feature type="transmembrane region" description="Helical" evidence="4">
    <location>
        <begin position="60"/>
        <end position="78"/>
    </location>
</feature>
<keyword evidence="4" id="KW-1133">Transmembrane helix</keyword>
<dbReference type="RefSeq" id="WP_114014057.1">
    <property type="nucleotide sequence ID" value="NZ_QOIM01000022.1"/>
</dbReference>
<proteinExistence type="predicted"/>
<dbReference type="InterPro" id="IPR050482">
    <property type="entry name" value="Sensor_HK_TwoCompSys"/>
</dbReference>
<dbReference type="InterPro" id="IPR003594">
    <property type="entry name" value="HATPase_dom"/>
</dbReference>
<dbReference type="PANTHER" id="PTHR24421">
    <property type="entry name" value="NITRATE/NITRITE SENSOR PROTEIN NARX-RELATED"/>
    <property type="match status" value="1"/>
</dbReference>
<organism evidence="6 7">
    <name type="scientific">Streptomyces reniochalinae</name>
    <dbReference type="NCBI Taxonomy" id="2250578"/>
    <lineage>
        <taxon>Bacteria</taxon>
        <taxon>Bacillati</taxon>
        <taxon>Actinomycetota</taxon>
        <taxon>Actinomycetes</taxon>
        <taxon>Kitasatosporales</taxon>
        <taxon>Streptomycetaceae</taxon>
        <taxon>Streptomyces</taxon>
    </lineage>
</organism>
<keyword evidence="7" id="KW-1185">Reference proteome</keyword>
<keyword evidence="2 6" id="KW-0418">Kinase</keyword>
<protein>
    <submittedName>
        <fullName evidence="6">Sensor histidine kinase</fullName>
    </submittedName>
</protein>
<accession>A0A367F0I5</accession>
<dbReference type="Pfam" id="PF07730">
    <property type="entry name" value="HisKA_3"/>
    <property type="match status" value="1"/>
</dbReference>
<evidence type="ECO:0000256" key="3">
    <source>
        <dbReference type="ARBA" id="ARBA00023012"/>
    </source>
</evidence>
<keyword evidence="4" id="KW-0812">Transmembrane</keyword>
<feature type="transmembrane region" description="Helical" evidence="4">
    <location>
        <begin position="98"/>
        <end position="118"/>
    </location>
</feature>
<evidence type="ECO:0000256" key="2">
    <source>
        <dbReference type="ARBA" id="ARBA00022777"/>
    </source>
</evidence>
<evidence type="ECO:0000313" key="6">
    <source>
        <dbReference type="EMBL" id="RCG23843.1"/>
    </source>
</evidence>
<dbReference type="AlphaFoldDB" id="A0A367F0I5"/>
<sequence length="433" mass="46047">MTEACAAEPAHQETGAAAEPAHQAALWDRFFRWGPYGLLALSAALTAATRTELMTESEAVAAAVLGAAALVLQLWWGRAVRTAPGPGPLGAVYYVTRTVLAGVLTLLNPFCALYAVAGYFDAAHRLPKRWVRAGLLTNAATMAGSQSGGLPPGRPAGWLIFAALFLLNAWLVLYFARLAQQEDERAHAREATIAELGRTNARLEQALEENAGLHAQLLLQAREAGISDERRRLAAEIHDTIAQGLTGIITQLRAASDSDSPEAARSHLGLAGELARESLAQARRSVQNLAPRELEHDALPTALQKATDAWARSTGVRADFTVTGTSEPLHAEVEATLLRIAQEALTNVDRHARAGRAGVTLSYMDDEVTLDIRDDGRGFVPHAARKSAGTHGGFGLGGMRARAERIAGTVEIETEPGGGTAVCARVPLVRHDD</sequence>
<dbReference type="Gene3D" id="1.20.5.1930">
    <property type="match status" value="1"/>
</dbReference>
<dbReference type="InterPro" id="IPR011712">
    <property type="entry name" value="Sig_transdc_His_kin_sub3_dim/P"/>
</dbReference>
<gene>
    <name evidence="6" type="ORF">DQ392_03955</name>
</gene>
<dbReference type="CDD" id="cd16917">
    <property type="entry name" value="HATPase_UhpB-NarQ-NarX-like"/>
    <property type="match status" value="1"/>
</dbReference>
<reference evidence="6 7" key="1">
    <citation type="submission" date="2018-06" db="EMBL/GenBank/DDBJ databases">
        <title>Streptomyces reniochalinae sp. nov. and Streptomyces diacarnus sp. nov. from marine sponges.</title>
        <authorList>
            <person name="Li L."/>
        </authorList>
    </citation>
    <scope>NUCLEOTIDE SEQUENCE [LARGE SCALE GENOMIC DNA]</scope>
    <source>
        <strain evidence="6 7">LHW50302</strain>
    </source>
</reference>
<dbReference type="GO" id="GO:0000155">
    <property type="term" value="F:phosphorelay sensor kinase activity"/>
    <property type="evidence" value="ECO:0007669"/>
    <property type="project" value="InterPro"/>
</dbReference>
<dbReference type="GO" id="GO:0046983">
    <property type="term" value="F:protein dimerization activity"/>
    <property type="evidence" value="ECO:0007669"/>
    <property type="project" value="InterPro"/>
</dbReference>
<dbReference type="PANTHER" id="PTHR24421:SF62">
    <property type="entry name" value="SENSORY TRANSDUCTION HISTIDINE KINASE"/>
    <property type="match status" value="1"/>
</dbReference>